<organism evidence="7">
    <name type="scientific">Fagus sylvatica</name>
    <name type="common">Beechnut</name>
    <dbReference type="NCBI Taxonomy" id="28930"/>
    <lineage>
        <taxon>Eukaryota</taxon>
        <taxon>Viridiplantae</taxon>
        <taxon>Streptophyta</taxon>
        <taxon>Embryophyta</taxon>
        <taxon>Tracheophyta</taxon>
        <taxon>Spermatophyta</taxon>
        <taxon>Magnoliopsida</taxon>
        <taxon>eudicotyledons</taxon>
        <taxon>Gunneridae</taxon>
        <taxon>Pentapetalae</taxon>
        <taxon>rosids</taxon>
        <taxon>fabids</taxon>
        <taxon>Fagales</taxon>
        <taxon>Fagaceae</taxon>
        <taxon>Fagus</taxon>
    </lineage>
</organism>
<dbReference type="FunFam" id="3.40.50.10140:FF:000007">
    <property type="entry name" value="Disease resistance protein (TIR-NBS-LRR class)"/>
    <property type="match status" value="1"/>
</dbReference>
<dbReference type="PRINTS" id="PR00364">
    <property type="entry name" value="DISEASERSIST"/>
</dbReference>
<dbReference type="Gene3D" id="1.10.8.430">
    <property type="entry name" value="Helical domain of apoptotic protease-activating factors"/>
    <property type="match status" value="1"/>
</dbReference>
<reference evidence="7" key="1">
    <citation type="submission" date="2018-02" db="EMBL/GenBank/DDBJ databases">
        <authorList>
            <person name="Cohen D.B."/>
            <person name="Kent A.D."/>
        </authorList>
    </citation>
    <scope>NUCLEOTIDE SEQUENCE</scope>
</reference>
<dbReference type="SUPFAM" id="SSF52540">
    <property type="entry name" value="P-loop containing nucleoside triphosphate hydrolases"/>
    <property type="match status" value="1"/>
</dbReference>
<keyword evidence="3" id="KW-0611">Plant defense</keyword>
<evidence type="ECO:0000313" key="7">
    <source>
        <dbReference type="EMBL" id="SPD28752.1"/>
    </source>
</evidence>
<dbReference type="InterPro" id="IPR000157">
    <property type="entry name" value="TIR_dom"/>
</dbReference>
<evidence type="ECO:0000256" key="3">
    <source>
        <dbReference type="ARBA" id="ARBA00022821"/>
    </source>
</evidence>
<dbReference type="InterPro" id="IPR032675">
    <property type="entry name" value="LRR_dom_sf"/>
</dbReference>
<dbReference type="InterPro" id="IPR027417">
    <property type="entry name" value="P-loop_NTPase"/>
</dbReference>
<dbReference type="PROSITE" id="PS51450">
    <property type="entry name" value="LRR"/>
    <property type="match status" value="1"/>
</dbReference>
<dbReference type="AlphaFoldDB" id="A0A2N9IV32"/>
<dbReference type="SMART" id="SM00369">
    <property type="entry name" value="LRR_TYP"/>
    <property type="match status" value="2"/>
</dbReference>
<dbReference type="GO" id="GO:0043531">
    <property type="term" value="F:ADP binding"/>
    <property type="evidence" value="ECO:0007669"/>
    <property type="project" value="InterPro"/>
</dbReference>
<dbReference type="InterPro" id="IPR058546">
    <property type="entry name" value="RPS4B/Roq1-like_LRR"/>
</dbReference>
<dbReference type="Gene3D" id="3.40.50.300">
    <property type="entry name" value="P-loop containing nucleotide triphosphate hydrolases"/>
    <property type="match status" value="1"/>
</dbReference>
<feature type="domain" description="TIR" evidence="6">
    <location>
        <begin position="39"/>
        <end position="208"/>
    </location>
</feature>
<dbReference type="SMART" id="SM00255">
    <property type="entry name" value="TIR"/>
    <property type="match status" value="1"/>
</dbReference>
<dbReference type="InterPro" id="IPR042197">
    <property type="entry name" value="Apaf_helical"/>
</dbReference>
<keyword evidence="1" id="KW-0433">Leucine-rich repeat</keyword>
<feature type="compositionally biased region" description="Basic and acidic residues" evidence="5">
    <location>
        <begin position="929"/>
        <end position="945"/>
    </location>
</feature>
<keyword evidence="2" id="KW-0677">Repeat</keyword>
<evidence type="ECO:0000256" key="4">
    <source>
        <dbReference type="ARBA" id="ARBA00023027"/>
    </source>
</evidence>
<proteinExistence type="predicted"/>
<evidence type="ECO:0000256" key="1">
    <source>
        <dbReference type="ARBA" id="ARBA00022614"/>
    </source>
</evidence>
<dbReference type="SUPFAM" id="SSF52058">
    <property type="entry name" value="L domain-like"/>
    <property type="match status" value="1"/>
</dbReference>
<dbReference type="PROSITE" id="PS50104">
    <property type="entry name" value="TIR"/>
    <property type="match status" value="1"/>
</dbReference>
<dbReference type="PANTHER" id="PTHR11017:SF562">
    <property type="entry name" value="ADP-RIBOSYL CYCLASE_CYCLIC ADP-RIBOSE HYDROLASE"/>
    <property type="match status" value="1"/>
</dbReference>
<accession>A0A2N9IV32</accession>
<keyword evidence="4" id="KW-0520">NAD</keyword>
<evidence type="ECO:0000259" key="6">
    <source>
        <dbReference type="PROSITE" id="PS50104"/>
    </source>
</evidence>
<dbReference type="InterPro" id="IPR044974">
    <property type="entry name" value="Disease_R_plants"/>
</dbReference>
<dbReference type="InterPro" id="IPR002182">
    <property type="entry name" value="NB-ARC"/>
</dbReference>
<dbReference type="Pfam" id="PF00931">
    <property type="entry name" value="NB-ARC"/>
    <property type="match status" value="1"/>
</dbReference>
<evidence type="ECO:0000256" key="5">
    <source>
        <dbReference type="SAM" id="MobiDB-lite"/>
    </source>
</evidence>
<dbReference type="GO" id="GO:0006952">
    <property type="term" value="P:defense response"/>
    <property type="evidence" value="ECO:0007669"/>
    <property type="project" value="InterPro"/>
</dbReference>
<protein>
    <recommendedName>
        <fullName evidence="6">TIR domain-containing protein</fullName>
    </recommendedName>
</protein>
<feature type="region of interest" description="Disordered" evidence="5">
    <location>
        <begin position="905"/>
        <end position="945"/>
    </location>
</feature>
<dbReference type="EMBL" id="OIVN01006244">
    <property type="protein sequence ID" value="SPD28752.1"/>
    <property type="molecule type" value="Genomic_DNA"/>
</dbReference>
<dbReference type="Gene3D" id="3.40.50.10140">
    <property type="entry name" value="Toll/interleukin-1 receptor homology (TIR) domain"/>
    <property type="match status" value="1"/>
</dbReference>
<dbReference type="PANTHER" id="PTHR11017">
    <property type="entry name" value="LEUCINE-RICH REPEAT-CONTAINING PROTEIN"/>
    <property type="match status" value="1"/>
</dbReference>
<name>A0A2N9IV32_FAGSY</name>
<dbReference type="InterPro" id="IPR003591">
    <property type="entry name" value="Leu-rich_rpt_typical-subtyp"/>
</dbReference>
<evidence type="ECO:0000256" key="2">
    <source>
        <dbReference type="ARBA" id="ARBA00022737"/>
    </source>
</evidence>
<dbReference type="Pfam" id="PF23286">
    <property type="entry name" value="LRR_13"/>
    <property type="match status" value="1"/>
</dbReference>
<sequence>MTSDDHSNCVLLHSSQSNTTFQPIAAPSLLLPFTMSSSWNHDVFLSFRGEDTRKNFTDHLYKALDQAGIYTFRDDDELARGKEISTELLNAIQESRISIVVFSKGYASSRWCLDELVHIMHCRKTIGHTVYPIFYDVDPSDVRKQSGTFAEAFARHEERFAAEMERVNKWRAALTEAANLSGWDLQSLENGCESRFIEKIVEDVLNKVNYTPLNVAIHQIGIDARKTNLAKAIYNQIYDGFEGSCFLLNIKEISEQPNGLVDLQEQLLFDILKLKNFKIGNVDRGINLIKERFRRKRVLVVLDDVDDLKQVHSLVGNSDWFGSGSRIIVTTRDEHLLTRLGVYGKYKVEELNFEESFQLLSWHAFGMAHPIEDYLELSNCVVKYVLGLPLALEVLGSFLLGRSIIEWKSELEKLHKIPPHQIQKILRISFDSLDDDTVKNIFLDIACFFIGMDKGYACRILNGCGFFPDIGRLFAKSHLASDPGKRSRLWFHEDVLNVLNKHMGSEVVEGLILDSHDASNIFLEELRWLCWHKCPLKFLPQNLRLENLVVLDMQHSNVKQVWKEIKVVFNKLQVLNLSNSKYLIKSPNFLQVPHLEILILKGCSSLVEVHESIGYMERLVSLNLEECENLRNLPRSISNLKSLETLNLSGCLKIDELPEELGNMTALSELLADKTSIKQLPFSFGLLKNLKTVSLSGCKGKSSKSWLSHFSSWISPKSSNAITLLPTSFSGLCYLKSLNLSDNNLCEGGICIDLGSLSSLQELNLSRNNFRNLPHGIGCLPKLRSLCLNQCTSLQSIPELPTNWLRFKAWRVCNLHQAFYMEGCNNLANDSRKNLLQCLFERDELYGIILPVEMESGDEIEVSIKVSNNVEVKKCGIHLLVNEPDVLVEYGSMVQHVDSDTASARDGTIVRAKRSRDDNEAGPSNDWPNEEKFLKQSKMESEAQK</sequence>
<dbReference type="Gene3D" id="3.80.10.10">
    <property type="entry name" value="Ribonuclease Inhibitor"/>
    <property type="match status" value="2"/>
</dbReference>
<dbReference type="Pfam" id="PF01582">
    <property type="entry name" value="TIR"/>
    <property type="match status" value="1"/>
</dbReference>
<dbReference type="GO" id="GO:0007165">
    <property type="term" value="P:signal transduction"/>
    <property type="evidence" value="ECO:0007669"/>
    <property type="project" value="InterPro"/>
</dbReference>
<dbReference type="InterPro" id="IPR035897">
    <property type="entry name" value="Toll_tir_struct_dom_sf"/>
</dbReference>
<gene>
    <name evidence="7" type="ORF">FSB_LOCUS56634</name>
</gene>
<dbReference type="InterPro" id="IPR001611">
    <property type="entry name" value="Leu-rich_rpt"/>
</dbReference>
<dbReference type="SUPFAM" id="SSF52200">
    <property type="entry name" value="Toll/Interleukin receptor TIR domain"/>
    <property type="match status" value="1"/>
</dbReference>